<dbReference type="Gene3D" id="2.30.180.10">
    <property type="entry name" value="FAS1 domain"/>
    <property type="match status" value="4"/>
</dbReference>
<feature type="domain" description="FAS1" evidence="3">
    <location>
        <begin position="818"/>
        <end position="984"/>
    </location>
</feature>
<sequence>MRPNVAYKCHGFCLAVLLITTCIEGAKSPPPPPVSTLLPYSSLQEYLNNEPQLSLLLQLAIPSYTMLARTDLIATVFLPTSDAVSKYLYEQYGVQDLSDLWSNSQLNMELLGAFNSRVLPYHMVPQQPLLSTQLLAGVQLVTSLGPQVGVLRPTAGSLAVQGARNSANVVKANQLIANGNVVCHLLDAVLLPPLQPAPPPPIAAAKKPPPPPSPRRSPKPPPPSPPPPPPPPRKRSPPPPPLRPSQPLPLAPSSPLPSPSPPPPPTAKRKPPPPLPQPPPPSPSPKSPPPMGPAARPRPSPPPRPPPPSPPPSPRPPSPPPSPPPPSPKPVSKKPPPPPAPSPFPPPAPFKALDLPADLANFASLSDQLLAALSGATDSSSSSGGVVGAVGGSLAQQNQTLQLLAALNPYLAAYLTRNTTNVATLLLPSAEAFSSYLAQAGDLTSLSLSDQLSLYRRTLTCLAYLGVPGGASKRTLHAADLRTAALAAGSGGAVLSTLVSSYTLRVTPKTGSGVQIWDSYGNAASILQADLALGERLVVHLIDRVLQPPPDATIPLAGPKPQVRTFPSLLSWLADPANVDATLWHVLSVLLPEGVLAQLGDPGLVATLFLPDADLLLRSPAVLEALSSFAPPLSGPLLAAVLQAHLVPGWALSGADLAAAEGGMVLISGADTAISVGQREDGTVTVDGMPIKYFNRTAGKVVIHIISGVLPLMDIGPVSEPLVAPSSPSLPPPSPPPPKSSSKPPPSPSPPAKSPPPPPPPSPSPKPPPPPSPSPKSPPPPPPPPSPSPKPPPPKLATSPSPAPSPSPPPPPSPDLAFASLPQALSGLPELSYLAAMYDLAGSSATFNAILAASLTRPYTLFLPNDQALRPHLNLSSANPVLGALGKQVAADWRVLVNLLSPFTLQGRRLLAADLGSGTTISTSLAGAPGAVLQVQRDTVSTPSSSQTFVRLTRADSDTVATLVRCNVAVGSKQGVIHVVDAFIGPA</sequence>
<evidence type="ECO:0000259" key="3">
    <source>
        <dbReference type="PROSITE" id="PS50213"/>
    </source>
</evidence>
<feature type="chain" id="PRO_5042011782" description="FAS1 domain-containing protein" evidence="2">
    <location>
        <begin position="26"/>
        <end position="987"/>
    </location>
</feature>
<organism evidence="4 5">
    <name type="scientific">Astrephomene gubernaculifera</name>
    <dbReference type="NCBI Taxonomy" id="47775"/>
    <lineage>
        <taxon>Eukaryota</taxon>
        <taxon>Viridiplantae</taxon>
        <taxon>Chlorophyta</taxon>
        <taxon>core chlorophytes</taxon>
        <taxon>Chlorophyceae</taxon>
        <taxon>CS clade</taxon>
        <taxon>Chlamydomonadales</taxon>
        <taxon>Astrephomenaceae</taxon>
        <taxon>Astrephomene</taxon>
    </lineage>
</organism>
<dbReference type="PANTHER" id="PTHR10900">
    <property type="entry name" value="PERIOSTIN-RELATED"/>
    <property type="match status" value="1"/>
</dbReference>
<proteinExistence type="predicted"/>
<dbReference type="PANTHER" id="PTHR10900:SF77">
    <property type="entry name" value="FI19380P1"/>
    <property type="match status" value="1"/>
</dbReference>
<feature type="region of interest" description="Disordered" evidence="1">
    <location>
        <begin position="722"/>
        <end position="818"/>
    </location>
</feature>
<dbReference type="InterPro" id="IPR000782">
    <property type="entry name" value="FAS1_domain"/>
</dbReference>
<dbReference type="PROSITE" id="PS50213">
    <property type="entry name" value="FAS1"/>
    <property type="match status" value="3"/>
</dbReference>
<name>A0AAD3E237_9CHLO</name>
<dbReference type="EMBL" id="BMAR01000057">
    <property type="protein sequence ID" value="GFR52018.1"/>
    <property type="molecule type" value="Genomic_DNA"/>
</dbReference>
<evidence type="ECO:0000313" key="5">
    <source>
        <dbReference type="Proteomes" id="UP001054857"/>
    </source>
</evidence>
<dbReference type="SUPFAM" id="SSF82153">
    <property type="entry name" value="FAS1 domain"/>
    <property type="match status" value="4"/>
</dbReference>
<keyword evidence="2" id="KW-0732">Signal</keyword>
<dbReference type="AlphaFoldDB" id="A0AAD3E237"/>
<reference evidence="4 5" key="1">
    <citation type="journal article" date="2021" name="Sci. Rep.">
        <title>Genome sequencing of the multicellular alga Astrephomene provides insights into convergent evolution of germ-soma differentiation.</title>
        <authorList>
            <person name="Yamashita S."/>
            <person name="Yamamoto K."/>
            <person name="Matsuzaki R."/>
            <person name="Suzuki S."/>
            <person name="Yamaguchi H."/>
            <person name="Hirooka S."/>
            <person name="Minakuchi Y."/>
            <person name="Miyagishima S."/>
            <person name="Kawachi M."/>
            <person name="Toyoda A."/>
            <person name="Nozaki H."/>
        </authorList>
    </citation>
    <scope>NUCLEOTIDE SEQUENCE [LARGE SCALE GENOMIC DNA]</scope>
    <source>
        <strain evidence="4 5">NIES-4017</strain>
    </source>
</reference>
<dbReference type="InterPro" id="IPR036378">
    <property type="entry name" value="FAS1_dom_sf"/>
</dbReference>
<dbReference type="GO" id="GO:0005615">
    <property type="term" value="C:extracellular space"/>
    <property type="evidence" value="ECO:0007669"/>
    <property type="project" value="TreeGrafter"/>
</dbReference>
<feature type="region of interest" description="Disordered" evidence="1">
    <location>
        <begin position="197"/>
        <end position="350"/>
    </location>
</feature>
<dbReference type="SMART" id="SM00554">
    <property type="entry name" value="FAS1"/>
    <property type="match status" value="4"/>
</dbReference>
<feature type="compositionally biased region" description="Pro residues" evidence="1">
    <location>
        <begin position="197"/>
        <end position="349"/>
    </location>
</feature>
<gene>
    <name evidence="4" type="ORF">Agub_g14442</name>
</gene>
<feature type="compositionally biased region" description="Pro residues" evidence="1">
    <location>
        <begin position="728"/>
        <end position="814"/>
    </location>
</feature>
<accession>A0AAD3E237</accession>
<evidence type="ECO:0000256" key="1">
    <source>
        <dbReference type="SAM" id="MobiDB-lite"/>
    </source>
</evidence>
<keyword evidence="5" id="KW-1185">Reference proteome</keyword>
<dbReference type="Proteomes" id="UP001054857">
    <property type="component" value="Unassembled WGS sequence"/>
</dbReference>
<dbReference type="InterPro" id="IPR050904">
    <property type="entry name" value="Adhesion/Biosynth-related"/>
</dbReference>
<comment type="caution">
    <text evidence="4">The sequence shown here is derived from an EMBL/GenBank/DDBJ whole genome shotgun (WGS) entry which is preliminary data.</text>
</comment>
<evidence type="ECO:0000313" key="4">
    <source>
        <dbReference type="EMBL" id="GFR52018.1"/>
    </source>
</evidence>
<feature type="domain" description="FAS1" evidence="3">
    <location>
        <begin position="566"/>
        <end position="710"/>
    </location>
</feature>
<protein>
    <recommendedName>
        <fullName evidence="3">FAS1 domain-containing protein</fullName>
    </recommendedName>
</protein>
<dbReference type="Pfam" id="PF02469">
    <property type="entry name" value="Fasciclin"/>
    <property type="match status" value="3"/>
</dbReference>
<evidence type="ECO:0000256" key="2">
    <source>
        <dbReference type="SAM" id="SignalP"/>
    </source>
</evidence>
<feature type="domain" description="FAS1" evidence="3">
    <location>
        <begin position="40"/>
        <end position="190"/>
    </location>
</feature>
<feature type="signal peptide" evidence="2">
    <location>
        <begin position="1"/>
        <end position="25"/>
    </location>
</feature>